<name>A0A1Q9BX67_SYMMI</name>
<dbReference type="AlphaFoldDB" id="A0A1Q9BX67"/>
<proteinExistence type="predicted"/>
<evidence type="ECO:0000313" key="3">
    <source>
        <dbReference type="Proteomes" id="UP000186817"/>
    </source>
</evidence>
<evidence type="ECO:0000256" key="1">
    <source>
        <dbReference type="SAM" id="MobiDB-lite"/>
    </source>
</evidence>
<comment type="caution">
    <text evidence="2">The sequence shown here is derived from an EMBL/GenBank/DDBJ whole genome shotgun (WGS) entry which is preliminary data.</text>
</comment>
<protein>
    <submittedName>
        <fullName evidence="2">Uncharacterized protein</fullName>
    </submittedName>
</protein>
<keyword evidence="3" id="KW-1185">Reference proteome</keyword>
<reference evidence="2 3" key="1">
    <citation type="submission" date="2016-02" db="EMBL/GenBank/DDBJ databases">
        <title>Genome analysis of coral dinoflagellate symbionts highlights evolutionary adaptations to a symbiotic lifestyle.</title>
        <authorList>
            <person name="Aranda M."/>
            <person name="Li Y."/>
            <person name="Liew Y.J."/>
            <person name="Baumgarten S."/>
            <person name="Simakov O."/>
            <person name="Wilson M."/>
            <person name="Piel J."/>
            <person name="Ashoor H."/>
            <person name="Bougouffa S."/>
            <person name="Bajic V.B."/>
            <person name="Ryu T."/>
            <person name="Ravasi T."/>
            <person name="Bayer T."/>
            <person name="Micklem G."/>
            <person name="Kim H."/>
            <person name="Bhak J."/>
            <person name="Lajeunesse T.C."/>
            <person name="Voolstra C.R."/>
        </authorList>
    </citation>
    <scope>NUCLEOTIDE SEQUENCE [LARGE SCALE GENOMIC DNA]</scope>
    <source>
        <strain evidence="2 3">CCMP2467</strain>
    </source>
</reference>
<gene>
    <name evidence="2" type="ORF">AK812_SmicGene44995</name>
</gene>
<evidence type="ECO:0000313" key="2">
    <source>
        <dbReference type="EMBL" id="OLP75242.1"/>
    </source>
</evidence>
<feature type="region of interest" description="Disordered" evidence="1">
    <location>
        <begin position="308"/>
        <end position="358"/>
    </location>
</feature>
<dbReference type="Proteomes" id="UP000186817">
    <property type="component" value="Unassembled WGS sequence"/>
</dbReference>
<feature type="region of interest" description="Disordered" evidence="1">
    <location>
        <begin position="1"/>
        <end position="25"/>
    </location>
</feature>
<dbReference type="OrthoDB" id="416564at2759"/>
<organism evidence="2 3">
    <name type="scientific">Symbiodinium microadriaticum</name>
    <name type="common">Dinoflagellate</name>
    <name type="synonym">Zooxanthella microadriatica</name>
    <dbReference type="NCBI Taxonomy" id="2951"/>
    <lineage>
        <taxon>Eukaryota</taxon>
        <taxon>Sar</taxon>
        <taxon>Alveolata</taxon>
        <taxon>Dinophyceae</taxon>
        <taxon>Suessiales</taxon>
        <taxon>Symbiodiniaceae</taxon>
        <taxon>Symbiodinium</taxon>
    </lineage>
</organism>
<dbReference type="EMBL" id="LSRX01002657">
    <property type="protein sequence ID" value="OLP75242.1"/>
    <property type="molecule type" value="Genomic_DNA"/>
</dbReference>
<accession>A0A1Q9BX67</accession>
<sequence length="1157" mass="127168">MRGSASKKRKTEESGGGAKAAKPGAGALVPYQEPVSRPRAPTVFICGFCKASSKEVEFSSVDDPRFAVCYPCGDNCTRLRPNANVVSLLKIYLNDQGARANDPDFKNEFDEALPVYKAKVEAGTLPSCNPSAEVHKQTEYGFTLYQKWGVVTDAEYSELVDRVPTEIKKTPVPFQWQGPHLTSNHHLISLAGLSRKVTNGLKKIKVTYTSSAGMQENYVSEASQVHQAQAANVFRYVFDKHMDSRPDLLRPTATSKPPTVNHLIQEHEKQEQAAARVADSLADAASCPAPADSSDVAIRSVGFSGSLEGQTQTAAAKRKLKKQMQLPGQEKAPSVSAKAGSGAAPSLSGKGGAPAQGQEKIAHLDHDLQTIAKAKLILKNLRNNNLVVSATMLEKRIAACEHAQKLSVDTIKHLKVTDLRVHVRCTEAIWDIYPMRLQCEIAFRFAQHELIEAHGLWVMKSEEQPDAPADKFEVIEAFCAAVDLQITEEESVLDVEKFSEHTSSVGAVLQRLYTAATQAQAAEGDVSDLETSMQAMLDGDVQDNAQLAQAFATCYTNVFRSDAFIGFLKLEQAGHEAVAVICKHVLSGIEEASDILQKLEAVECLAVVVDAVSRVRKVLRCLAHLLSEDGLGASHEDVFYISKYSGKAWLERSIASVIGEQGTDWNNMLCQVVRVSGKAALLTSEKSDLVHLLSQDQHLDAVQLERVRMLHQQLSTCMRTKELQKIEEQMIARFTAHAKDLLGQNATGTAVVNQLLLCLNLFSVQPGVLSLVKDVQQWMTCQVQNLVLGDLCAMCESDTGPINWGRCQQLLEKLVGSDVQPPQGLIDHADAFLGRMWRQVADGAERASKCHGDEAAADDMTLRDVKVNLTTTMMLAKFVYSERCPVLVQMLDQWSSALQQGFLVAGALVKLQSLGSDAETLLKKEKNFQLVTNTYLTLRKVKKHMQAAFELRTSQDLAVPWALEDLQPVSWIWSLDALDICKDCVHVRATHMANELASLAQKLSDLNDGNTADSWKRGLSKDSDFEAVLAEADATIRKLPAKDLRTNFARFEKELAGWESFYETFSDGTVTFDNLERENGRLLEVAMGAPRDSKIMLLENFLLRAIQSIRLAAEGADLSVYRTSLQLNIAYLSSNNLGISEADVHHQILECARPALL</sequence>